<evidence type="ECO:0000256" key="1">
    <source>
        <dbReference type="SAM" id="MobiDB-lite"/>
    </source>
</evidence>
<reference evidence="2 3" key="1">
    <citation type="journal article" date="2013" name="Mar. Genomics">
        <title>Expression of sulfatases in Rhodopirellula baltica and the diversity of sulfatases in the genus Rhodopirellula.</title>
        <authorList>
            <person name="Wegner C.E."/>
            <person name="Richter-Heitmann T."/>
            <person name="Klindworth A."/>
            <person name="Klockow C."/>
            <person name="Richter M."/>
            <person name="Achstetter T."/>
            <person name="Glockner F.O."/>
            <person name="Harder J."/>
        </authorList>
    </citation>
    <scope>NUCLEOTIDE SEQUENCE [LARGE SCALE GENOMIC DNA]</scope>
    <source>
        <strain evidence="2 3">WH47</strain>
    </source>
</reference>
<proteinExistence type="predicted"/>
<dbReference type="Proteomes" id="UP000006222">
    <property type="component" value="Unassembled WGS sequence"/>
</dbReference>
<evidence type="ECO:0000313" key="2">
    <source>
        <dbReference type="EMBL" id="EGF24858.1"/>
    </source>
</evidence>
<feature type="compositionally biased region" description="Polar residues" evidence="1">
    <location>
        <begin position="40"/>
        <end position="56"/>
    </location>
</feature>
<evidence type="ECO:0000313" key="3">
    <source>
        <dbReference type="Proteomes" id="UP000006222"/>
    </source>
</evidence>
<protein>
    <submittedName>
        <fullName evidence="2">Uncharacterized protein</fullName>
    </submittedName>
</protein>
<dbReference type="PATRIC" id="fig|991778.3.peg.5535"/>
<accession>F2AZR8</accession>
<dbReference type="EMBL" id="AFAR01000266">
    <property type="protein sequence ID" value="EGF24858.1"/>
    <property type="molecule type" value="Genomic_DNA"/>
</dbReference>
<feature type="region of interest" description="Disordered" evidence="1">
    <location>
        <begin position="34"/>
        <end position="59"/>
    </location>
</feature>
<organism evidence="2 3">
    <name type="scientific">Rhodopirellula baltica WH47</name>
    <dbReference type="NCBI Taxonomy" id="991778"/>
    <lineage>
        <taxon>Bacteria</taxon>
        <taxon>Pseudomonadati</taxon>
        <taxon>Planctomycetota</taxon>
        <taxon>Planctomycetia</taxon>
        <taxon>Pirellulales</taxon>
        <taxon>Pirellulaceae</taxon>
        <taxon>Rhodopirellula</taxon>
    </lineage>
</organism>
<comment type="caution">
    <text evidence="2">The sequence shown here is derived from an EMBL/GenBank/DDBJ whole genome shotgun (WGS) entry which is preliminary data.</text>
</comment>
<sequence length="91" mass="10223">MKDWLRDSQDVFDGHGSTWKRLLGFRNDGRSVGDHKDVLTRSNKPTTGSRNRSALSSAPLGPRTFRELFLCADRTLNEKLFGSNINASSVR</sequence>
<gene>
    <name evidence="2" type="ORF">RBWH47_05305</name>
</gene>
<name>F2AZR8_RHOBT</name>
<dbReference type="AlphaFoldDB" id="F2AZR8"/>